<dbReference type="InterPro" id="IPR010419">
    <property type="entry name" value="CO_DH_gsu"/>
</dbReference>
<dbReference type="Gene3D" id="3.30.530.20">
    <property type="match status" value="1"/>
</dbReference>
<dbReference type="RefSeq" id="WP_160776685.1">
    <property type="nucleotide sequence ID" value="NZ_WUMV01000007.1"/>
</dbReference>
<organism evidence="2 3">
    <name type="scientific">Stappia sediminis</name>
    <dbReference type="NCBI Taxonomy" id="2692190"/>
    <lineage>
        <taxon>Bacteria</taxon>
        <taxon>Pseudomonadati</taxon>
        <taxon>Pseudomonadota</taxon>
        <taxon>Alphaproteobacteria</taxon>
        <taxon>Hyphomicrobiales</taxon>
        <taxon>Stappiaceae</taxon>
        <taxon>Stappia</taxon>
    </lineage>
</organism>
<dbReference type="Proteomes" id="UP000433101">
    <property type="component" value="Unassembled WGS sequence"/>
</dbReference>
<keyword evidence="3" id="KW-1185">Reference proteome</keyword>
<gene>
    <name evidence="2" type="ORF">GR183_16250</name>
</gene>
<evidence type="ECO:0000256" key="1">
    <source>
        <dbReference type="SAM" id="Phobius"/>
    </source>
</evidence>
<name>A0A7X3LWR4_9HYPH</name>
<dbReference type="PANTHER" id="PTHR38588:SF1">
    <property type="entry name" value="BLL0334 PROTEIN"/>
    <property type="match status" value="1"/>
</dbReference>
<feature type="transmembrane region" description="Helical" evidence="1">
    <location>
        <begin position="209"/>
        <end position="226"/>
    </location>
</feature>
<comment type="caution">
    <text evidence="2">The sequence shown here is derived from an EMBL/GenBank/DDBJ whole genome shotgun (WGS) entry which is preliminary data.</text>
</comment>
<reference evidence="2 3" key="1">
    <citation type="submission" date="2019-12" db="EMBL/GenBank/DDBJ databases">
        <authorList>
            <person name="Li M."/>
        </authorList>
    </citation>
    <scope>NUCLEOTIDE SEQUENCE [LARGE SCALE GENOMIC DNA]</scope>
    <source>
        <strain evidence="2 3">GBMRC 2046</strain>
    </source>
</reference>
<dbReference type="Pfam" id="PF06240">
    <property type="entry name" value="COXG"/>
    <property type="match status" value="1"/>
</dbReference>
<sequence>MDMTGEYRIAAPRDRVWEALNDPEVLKASIPGCESLEKQSDTEMNALVTAKVGPVKAKFKGDVTLEDIKPPESYRIVGEGKGGVAGFAKGSADVSLAEDGGETLLSYVVKAQVGGKLAQLGSRLIDSTARKMADEFFANFRSQVEGGGTASEEPDPGVIEEARSIADEHMAEEVSGLASKVEHSVEDAVHRAEETVETAAAKNAYGGPMVWGLIALGAIIVVLALMS</sequence>
<dbReference type="EMBL" id="WUMV01000007">
    <property type="protein sequence ID" value="MXN66468.1"/>
    <property type="molecule type" value="Genomic_DNA"/>
</dbReference>
<dbReference type="CDD" id="cd05018">
    <property type="entry name" value="CoxG"/>
    <property type="match status" value="1"/>
</dbReference>
<keyword evidence="1" id="KW-0472">Membrane</keyword>
<accession>A0A7X3LWR4</accession>
<keyword evidence="1" id="KW-0812">Transmembrane</keyword>
<dbReference type="PANTHER" id="PTHR38588">
    <property type="entry name" value="BLL0334 PROTEIN"/>
    <property type="match status" value="1"/>
</dbReference>
<dbReference type="AlphaFoldDB" id="A0A7X3LWR4"/>
<dbReference type="SUPFAM" id="SSF55961">
    <property type="entry name" value="Bet v1-like"/>
    <property type="match status" value="1"/>
</dbReference>
<protein>
    <submittedName>
        <fullName evidence="2">Carbon monoxide dehydrogenase</fullName>
    </submittedName>
</protein>
<evidence type="ECO:0000313" key="2">
    <source>
        <dbReference type="EMBL" id="MXN66468.1"/>
    </source>
</evidence>
<evidence type="ECO:0000313" key="3">
    <source>
        <dbReference type="Proteomes" id="UP000433101"/>
    </source>
</evidence>
<keyword evidence="1" id="KW-1133">Transmembrane helix</keyword>
<proteinExistence type="predicted"/>
<dbReference type="InterPro" id="IPR023393">
    <property type="entry name" value="START-like_dom_sf"/>
</dbReference>